<dbReference type="EMBL" id="JBGNUJ010000006">
    <property type="protein sequence ID" value="KAL3959122.1"/>
    <property type="molecule type" value="Genomic_DNA"/>
</dbReference>
<reference evidence="1" key="1">
    <citation type="submission" date="2024-12" db="EMBL/GenBank/DDBJ databases">
        <title>Comparative genomics and development of molecular markers within Purpureocillium lilacinum and among Purpureocillium species.</title>
        <authorList>
            <person name="Yeh Z.-Y."/>
            <person name="Ni N.-T."/>
            <person name="Lo P.-H."/>
            <person name="Mushyakhwo K."/>
            <person name="Lin C.-F."/>
            <person name="Nai Y.-S."/>
        </authorList>
    </citation>
    <scope>NUCLEOTIDE SEQUENCE</scope>
    <source>
        <strain evidence="1">NCHU-NPUST-175</strain>
    </source>
</reference>
<accession>A0ACC4DRY8</accession>
<evidence type="ECO:0000313" key="1">
    <source>
        <dbReference type="EMBL" id="KAL3959122.1"/>
    </source>
</evidence>
<name>A0ACC4DRY8_PURLI</name>
<protein>
    <submittedName>
        <fullName evidence="1">Uncharacterized protein</fullName>
    </submittedName>
</protein>
<gene>
    <name evidence="1" type="ORF">ACCO45_007284</name>
</gene>
<evidence type="ECO:0000313" key="2">
    <source>
        <dbReference type="Proteomes" id="UP001638806"/>
    </source>
</evidence>
<organism evidence="1 2">
    <name type="scientific">Purpureocillium lilacinum</name>
    <name type="common">Paecilomyces lilacinus</name>
    <dbReference type="NCBI Taxonomy" id="33203"/>
    <lineage>
        <taxon>Eukaryota</taxon>
        <taxon>Fungi</taxon>
        <taxon>Dikarya</taxon>
        <taxon>Ascomycota</taxon>
        <taxon>Pezizomycotina</taxon>
        <taxon>Sordariomycetes</taxon>
        <taxon>Hypocreomycetidae</taxon>
        <taxon>Hypocreales</taxon>
        <taxon>Ophiocordycipitaceae</taxon>
        <taxon>Purpureocillium</taxon>
    </lineage>
</organism>
<proteinExistence type="predicted"/>
<keyword evidence="2" id="KW-1185">Reference proteome</keyword>
<dbReference type="Proteomes" id="UP001638806">
    <property type="component" value="Unassembled WGS sequence"/>
</dbReference>
<comment type="caution">
    <text evidence="1">The sequence shown here is derived from an EMBL/GenBank/DDBJ whole genome shotgun (WGS) entry which is preliminary data.</text>
</comment>
<sequence>MISSLLAPGLPDLRQMLQSAGKSKPGRGGDGIQGPAPLPQAPKHQEETPDTSGSAPAAPSLRELVAHVAFFFPAFPGCRGSAQVPQVLPALDGYWQMSLFSMALELALNHQGLPMTTPVRQPCQVESREWLAVLGSPALRKRRTGSNRGGIEWTVPFRGPVLPLRGEARRGGGPLRKVAANPDASPAGAAVKQVEMRCTWVEADIHGCCAPYPWMGWTAAASLEVSRH</sequence>